<organism evidence="1 2">
    <name type="scientific">Sorghum bicolor</name>
    <name type="common">Sorghum</name>
    <name type="synonym">Sorghum vulgare</name>
    <dbReference type="NCBI Taxonomy" id="4558"/>
    <lineage>
        <taxon>Eukaryota</taxon>
        <taxon>Viridiplantae</taxon>
        <taxon>Streptophyta</taxon>
        <taxon>Embryophyta</taxon>
        <taxon>Tracheophyta</taxon>
        <taxon>Spermatophyta</taxon>
        <taxon>Magnoliopsida</taxon>
        <taxon>Liliopsida</taxon>
        <taxon>Poales</taxon>
        <taxon>Poaceae</taxon>
        <taxon>PACMAD clade</taxon>
        <taxon>Panicoideae</taxon>
        <taxon>Andropogonodae</taxon>
        <taxon>Andropogoneae</taxon>
        <taxon>Sorghinae</taxon>
        <taxon>Sorghum</taxon>
    </lineage>
</organism>
<evidence type="ECO:0000313" key="1">
    <source>
        <dbReference type="EMBL" id="OQU91314.1"/>
    </source>
</evidence>
<dbReference type="AlphaFoldDB" id="A0A1Z5S5X1"/>
<reference evidence="2" key="2">
    <citation type="journal article" date="2018" name="Plant J.">
        <title>The Sorghum bicolor reference genome: improved assembly, gene annotations, a transcriptome atlas, and signatures of genome organization.</title>
        <authorList>
            <person name="McCormick R.F."/>
            <person name="Truong S.K."/>
            <person name="Sreedasyam A."/>
            <person name="Jenkins J."/>
            <person name="Shu S."/>
            <person name="Sims D."/>
            <person name="Kennedy M."/>
            <person name="Amirebrahimi M."/>
            <person name="Weers B.D."/>
            <person name="McKinley B."/>
            <person name="Mattison A."/>
            <person name="Morishige D.T."/>
            <person name="Grimwood J."/>
            <person name="Schmutz J."/>
            <person name="Mullet J.E."/>
        </authorList>
    </citation>
    <scope>NUCLEOTIDE SEQUENCE [LARGE SCALE GENOMIC DNA]</scope>
    <source>
        <strain evidence="2">cv. BTx623</strain>
    </source>
</reference>
<evidence type="ECO:0000313" key="2">
    <source>
        <dbReference type="Proteomes" id="UP000000768"/>
    </source>
</evidence>
<gene>
    <name evidence="1" type="ORF">SORBI_3001G162266</name>
</gene>
<dbReference type="InParanoid" id="A0A1Z5S5X1"/>
<sequence length="43" mass="4740">MESIILSIQVQVRVVVSVGEPIQILGEFETKGPSFSPGPRNWD</sequence>
<dbReference type="Proteomes" id="UP000000768">
    <property type="component" value="Chromosome 1"/>
</dbReference>
<keyword evidence="2" id="KW-1185">Reference proteome</keyword>
<proteinExistence type="predicted"/>
<dbReference type="Gramene" id="OQU91314">
    <property type="protein sequence ID" value="OQU91314"/>
    <property type="gene ID" value="SORBI_3001G162266"/>
</dbReference>
<dbReference type="EMBL" id="CM000760">
    <property type="protein sequence ID" value="OQU91314.1"/>
    <property type="molecule type" value="Genomic_DNA"/>
</dbReference>
<reference evidence="1 2" key="1">
    <citation type="journal article" date="2009" name="Nature">
        <title>The Sorghum bicolor genome and the diversification of grasses.</title>
        <authorList>
            <person name="Paterson A.H."/>
            <person name="Bowers J.E."/>
            <person name="Bruggmann R."/>
            <person name="Dubchak I."/>
            <person name="Grimwood J."/>
            <person name="Gundlach H."/>
            <person name="Haberer G."/>
            <person name="Hellsten U."/>
            <person name="Mitros T."/>
            <person name="Poliakov A."/>
            <person name="Schmutz J."/>
            <person name="Spannagl M."/>
            <person name="Tang H."/>
            <person name="Wang X."/>
            <person name="Wicker T."/>
            <person name="Bharti A.K."/>
            <person name="Chapman J."/>
            <person name="Feltus F.A."/>
            <person name="Gowik U."/>
            <person name="Grigoriev I.V."/>
            <person name="Lyons E."/>
            <person name="Maher C.A."/>
            <person name="Martis M."/>
            <person name="Narechania A."/>
            <person name="Otillar R.P."/>
            <person name="Penning B.W."/>
            <person name="Salamov A.A."/>
            <person name="Wang Y."/>
            <person name="Zhang L."/>
            <person name="Carpita N.C."/>
            <person name="Freeling M."/>
            <person name="Gingle A.R."/>
            <person name="Hash C.T."/>
            <person name="Keller B."/>
            <person name="Klein P."/>
            <person name="Kresovich S."/>
            <person name="McCann M.C."/>
            <person name="Ming R."/>
            <person name="Peterson D.G."/>
            <person name="Mehboob-ur-Rahman"/>
            <person name="Ware D."/>
            <person name="Westhoff P."/>
            <person name="Mayer K.F."/>
            <person name="Messing J."/>
            <person name="Rokhsar D.S."/>
        </authorList>
    </citation>
    <scope>NUCLEOTIDE SEQUENCE [LARGE SCALE GENOMIC DNA]</scope>
    <source>
        <strain evidence="2">cv. BTx623</strain>
    </source>
</reference>
<accession>A0A1Z5S5X1</accession>
<name>A0A1Z5S5X1_SORBI</name>
<protein>
    <submittedName>
        <fullName evidence="1">Uncharacterized protein</fullName>
    </submittedName>
</protein>